<name>A0ABS4R144_9HYPH</name>
<dbReference type="Proteomes" id="UP000730739">
    <property type="component" value="Unassembled WGS sequence"/>
</dbReference>
<dbReference type="PANTHER" id="PTHR11699">
    <property type="entry name" value="ALDEHYDE DEHYDROGENASE-RELATED"/>
    <property type="match status" value="1"/>
</dbReference>
<keyword evidence="6" id="KW-1185">Reference proteome</keyword>
<keyword evidence="1 3" id="KW-0560">Oxidoreductase</keyword>
<proteinExistence type="inferred from homology"/>
<dbReference type="Pfam" id="PF00171">
    <property type="entry name" value="Aldedh"/>
    <property type="match status" value="1"/>
</dbReference>
<evidence type="ECO:0000256" key="3">
    <source>
        <dbReference type="RuleBase" id="RU003345"/>
    </source>
</evidence>
<accession>A0ABS4R144</accession>
<sequence>MASFETITPVDGSVLLVRERPTAREVDAALSRAANGFRAWRDWSLERRIELLERAVAAFVGDKEAIAEEITRQIGRPIAYSGGEVNGFEARARTMLRLAPEALSPHVPPAIDGFERDIQRAPLGIVAVLAPWNYPFLAAVNAVMPALAAGNVVVLKHSDQTPLAAERMDQAFRYAGLPDGVFQYLHIDHDQVAEMIADPRVAYVCFTGSVTGGHAVQRALARSFTSAGLELGGKDPAYVREDANIDYAIANIAEGIFFNSGQSCCGIERVYVHERHFNTVVDGLVAYAEQLKLGDPRDHSTTLGPMVKTSAANSVRDQINKALAQGARSLVDARKFAADTGRTAYLAPQIIINCDHSMSIMSEETFGPVAGVMAVRSDREAVRLMNDSRYGLTASIWTSDRDAARAIGDQLETGTVFMNRCDYLDPELAWTGVKDSGRGATLSRLGFDYLTRPKSYHFKLSV</sequence>
<feature type="active site" evidence="2">
    <location>
        <position position="230"/>
    </location>
</feature>
<dbReference type="CDD" id="cd07102">
    <property type="entry name" value="ALDH_EDX86601"/>
    <property type="match status" value="1"/>
</dbReference>
<dbReference type="EMBL" id="JAGILA010000003">
    <property type="protein sequence ID" value="MBP2236631.1"/>
    <property type="molecule type" value="Genomic_DNA"/>
</dbReference>
<evidence type="ECO:0000313" key="5">
    <source>
        <dbReference type="EMBL" id="MBP2236631.1"/>
    </source>
</evidence>
<gene>
    <name evidence="5" type="ORF">J2Z31_003145</name>
</gene>
<dbReference type="Gene3D" id="3.40.605.10">
    <property type="entry name" value="Aldehyde Dehydrogenase, Chain A, domain 1"/>
    <property type="match status" value="1"/>
</dbReference>
<organism evidence="5 6">
    <name type="scientific">Sinorhizobium kostiense</name>
    <dbReference type="NCBI Taxonomy" id="76747"/>
    <lineage>
        <taxon>Bacteria</taxon>
        <taxon>Pseudomonadati</taxon>
        <taxon>Pseudomonadota</taxon>
        <taxon>Alphaproteobacteria</taxon>
        <taxon>Hyphomicrobiales</taxon>
        <taxon>Rhizobiaceae</taxon>
        <taxon>Sinorhizobium/Ensifer group</taxon>
        <taxon>Sinorhizobium</taxon>
    </lineage>
</organism>
<dbReference type="PROSITE" id="PS00687">
    <property type="entry name" value="ALDEHYDE_DEHYDR_GLU"/>
    <property type="match status" value="1"/>
</dbReference>
<dbReference type="RefSeq" id="WP_028002924.1">
    <property type="nucleotide sequence ID" value="NZ_JAGILA010000003.1"/>
</dbReference>
<dbReference type="Gene3D" id="3.40.309.10">
    <property type="entry name" value="Aldehyde Dehydrogenase, Chain A, domain 2"/>
    <property type="match status" value="1"/>
</dbReference>
<evidence type="ECO:0000259" key="4">
    <source>
        <dbReference type="Pfam" id="PF00171"/>
    </source>
</evidence>
<evidence type="ECO:0000256" key="1">
    <source>
        <dbReference type="ARBA" id="ARBA00023002"/>
    </source>
</evidence>
<protein>
    <submittedName>
        <fullName evidence="5">Acyl-CoA reductase-like NAD-dependent aldehyde dehydrogenase</fullName>
    </submittedName>
</protein>
<evidence type="ECO:0000313" key="6">
    <source>
        <dbReference type="Proteomes" id="UP000730739"/>
    </source>
</evidence>
<dbReference type="InterPro" id="IPR016160">
    <property type="entry name" value="Ald_DH_CS_CYS"/>
</dbReference>
<evidence type="ECO:0000256" key="2">
    <source>
        <dbReference type="PROSITE-ProRule" id="PRU10007"/>
    </source>
</evidence>
<feature type="domain" description="Aldehyde dehydrogenase" evidence="4">
    <location>
        <begin position="4"/>
        <end position="455"/>
    </location>
</feature>
<dbReference type="SUPFAM" id="SSF53720">
    <property type="entry name" value="ALDH-like"/>
    <property type="match status" value="1"/>
</dbReference>
<dbReference type="InterPro" id="IPR016163">
    <property type="entry name" value="Ald_DH_C"/>
</dbReference>
<dbReference type="InterPro" id="IPR015590">
    <property type="entry name" value="Aldehyde_DH_dom"/>
</dbReference>
<dbReference type="InterPro" id="IPR029510">
    <property type="entry name" value="Ald_DH_CS_GLU"/>
</dbReference>
<comment type="caution">
    <text evidence="5">The sequence shown here is derived from an EMBL/GenBank/DDBJ whole genome shotgun (WGS) entry which is preliminary data.</text>
</comment>
<dbReference type="InterPro" id="IPR016161">
    <property type="entry name" value="Ald_DH/histidinol_DH"/>
</dbReference>
<reference evidence="5 6" key="1">
    <citation type="submission" date="2021-03" db="EMBL/GenBank/DDBJ databases">
        <title>Genomic Encyclopedia of Type Strains, Phase IV (KMG-IV): sequencing the most valuable type-strain genomes for metagenomic binning, comparative biology and taxonomic classification.</title>
        <authorList>
            <person name="Goeker M."/>
        </authorList>
    </citation>
    <scope>NUCLEOTIDE SEQUENCE [LARGE SCALE GENOMIC DNA]</scope>
    <source>
        <strain evidence="5 6">DSM 13372</strain>
    </source>
</reference>
<dbReference type="InterPro" id="IPR016162">
    <property type="entry name" value="Ald_DH_N"/>
</dbReference>
<dbReference type="PROSITE" id="PS00070">
    <property type="entry name" value="ALDEHYDE_DEHYDR_CYS"/>
    <property type="match status" value="1"/>
</dbReference>
<comment type="similarity">
    <text evidence="3">Belongs to the aldehyde dehydrogenase family.</text>
</comment>